<dbReference type="InterPro" id="IPR038726">
    <property type="entry name" value="PDDEXK_AddAB-type"/>
</dbReference>
<protein>
    <submittedName>
        <fullName evidence="7">PD-(D/E)XK nuclease superfamily protein</fullName>
    </submittedName>
</protein>
<evidence type="ECO:0000259" key="6">
    <source>
        <dbReference type="Pfam" id="PF12705"/>
    </source>
</evidence>
<dbReference type="EMBL" id="SOAU01000001">
    <property type="protein sequence ID" value="TDT17432.1"/>
    <property type="molecule type" value="Genomic_DNA"/>
</dbReference>
<dbReference type="AlphaFoldDB" id="A0A4R7I1I2"/>
<evidence type="ECO:0000256" key="1">
    <source>
        <dbReference type="ARBA" id="ARBA00022722"/>
    </source>
</evidence>
<dbReference type="Gene3D" id="3.90.320.10">
    <property type="match status" value="1"/>
</dbReference>
<keyword evidence="3" id="KW-0547">Nucleotide-binding</keyword>
<dbReference type="SUPFAM" id="SSF52540">
    <property type="entry name" value="P-loop containing nucleoside triphosphate hydrolases"/>
    <property type="match status" value="1"/>
</dbReference>
<proteinExistence type="predicted"/>
<reference evidence="7 8" key="1">
    <citation type="submission" date="2019-03" db="EMBL/GenBank/DDBJ databases">
        <title>Sequencing the genomes of 1000 actinobacteria strains.</title>
        <authorList>
            <person name="Klenk H.-P."/>
        </authorList>
    </citation>
    <scope>NUCLEOTIDE SEQUENCE [LARGE SCALE GENOMIC DNA]</scope>
    <source>
        <strain evidence="7 8">DSM 18936</strain>
    </source>
</reference>
<sequence>MSVRCTPVFAPDAIQALAAAVRAAKQGNPLAPVTVIVPTNAVGVTARRRLGADGGVAAIELVTPGRLAERIAGADLAAAGRRPVSTPLIDITVREVLRHAPGHYESVADHPSTVTSLRNLHRELRLAGPLGAAALRGASARGREAARVSSMVSERLAAHWFDEADLIAAAIERIRAGERPFERAVVFLPRVDRGLPADLLRAIGDVTDLQVLVEWTGIASVDAETVDFATALGASVDPVADAIPVVPADTRVVSTTDADEEVRHAVRQLVDAARSGTPFARMALVWPTDRPYARLVEHHLGVAGLPWNGRPGTLVTERLVPRFLLDLLDLDRRGLRRSELFDLLADVPINGPDGARVSVAAWERRARAAGVSTDAHWTPRLAAHAAAMRATERERHADDAEALSAFVDDLRRDLGPRSRTRSWSDWAEWCERQVLYRLGRSVLDQLDEAERLASDHANRVLDRLRYLDTVGKPVTRSEFRAAFAAEFEAAPGRLGRLGDGITIGSLAGTVGLGADLTIVLGAADGLLPPPPPSDPLISDADRRAAGLGSADARANRIHRSFLSHATTSATLIVHTPRGDLRATTDRLPSRWIAEHLPSVSPHSVPSHHAGLVACEFPGSAPEHRLRARAVAAASGVDALVAGCADDPAAIRGLRLRASRRSDRVTEFDGDLSSVTIDHFPRPVSASQIELWPSCPHAYFMRYLLGVRPIDDPTDELGLSPMERGNVIHDTLDVFHRRVIAGDIPQPGPDGWSPEATAALEQIFTETADRFEQTGRTGRAANWFLQRPSVRAELFNWFVRDGRLAGSRGARVVHSELRFGRAPDVEVSLPLGDGRQLAVFGAADRIDRTATGELVIVDHKTGKADKFKKIDRTDPTEGRTKFQLPIYAAAALATIGEAPGSTPVRAEYGFFDRGNYERYGYSFDDEVWNQVTDDLRWLVDGIESGLFPAITEPPKFTFYVDCHYCDPDGLGVDERYADWSRKQDDPRLVAVFADDGADEQGAER</sequence>
<organism evidence="7 8">
    <name type="scientific">Ilumatobacter fluminis</name>
    <dbReference type="NCBI Taxonomy" id="467091"/>
    <lineage>
        <taxon>Bacteria</taxon>
        <taxon>Bacillati</taxon>
        <taxon>Actinomycetota</taxon>
        <taxon>Acidimicrobiia</taxon>
        <taxon>Acidimicrobiales</taxon>
        <taxon>Ilumatobacteraceae</taxon>
        <taxon>Ilumatobacter</taxon>
    </lineage>
</organism>
<evidence type="ECO:0000256" key="2">
    <source>
        <dbReference type="ARBA" id="ARBA00022763"/>
    </source>
</evidence>
<evidence type="ECO:0000256" key="4">
    <source>
        <dbReference type="ARBA" id="ARBA00022839"/>
    </source>
</evidence>
<keyword evidence="4" id="KW-0378">Hydrolase</keyword>
<comment type="caution">
    <text evidence="7">The sequence shown here is derived from an EMBL/GenBank/DDBJ whole genome shotgun (WGS) entry which is preliminary data.</text>
</comment>
<keyword evidence="8" id="KW-1185">Reference proteome</keyword>
<keyword evidence="2" id="KW-0227">DNA damage</keyword>
<dbReference type="InterPro" id="IPR027417">
    <property type="entry name" value="P-loop_NTPase"/>
</dbReference>
<dbReference type="Pfam" id="PF12705">
    <property type="entry name" value="PDDEXK_1"/>
    <property type="match status" value="1"/>
</dbReference>
<keyword evidence="3" id="KW-0347">Helicase</keyword>
<dbReference type="Proteomes" id="UP000294558">
    <property type="component" value="Unassembled WGS sequence"/>
</dbReference>
<name>A0A4R7I1I2_9ACTN</name>
<dbReference type="OrthoDB" id="442932at2"/>
<evidence type="ECO:0000313" key="7">
    <source>
        <dbReference type="EMBL" id="TDT17432.1"/>
    </source>
</evidence>
<dbReference type="RefSeq" id="WP_133869723.1">
    <property type="nucleotide sequence ID" value="NZ_SOAU01000001.1"/>
</dbReference>
<keyword evidence="5" id="KW-0234">DNA repair</keyword>
<gene>
    <name evidence="7" type="ORF">BDK89_3041</name>
</gene>
<keyword evidence="3" id="KW-0067">ATP-binding</keyword>
<accession>A0A4R7I1I2</accession>
<evidence type="ECO:0000256" key="5">
    <source>
        <dbReference type="ARBA" id="ARBA00023204"/>
    </source>
</evidence>
<evidence type="ECO:0000256" key="3">
    <source>
        <dbReference type="ARBA" id="ARBA00022806"/>
    </source>
</evidence>
<dbReference type="InterPro" id="IPR011604">
    <property type="entry name" value="PDDEXK-like_dom_sf"/>
</dbReference>
<evidence type="ECO:0000313" key="8">
    <source>
        <dbReference type="Proteomes" id="UP000294558"/>
    </source>
</evidence>
<keyword evidence="1" id="KW-0540">Nuclease</keyword>
<feature type="domain" description="PD-(D/E)XK endonuclease-like" evidence="6">
    <location>
        <begin position="683"/>
        <end position="965"/>
    </location>
</feature>
<dbReference type="GO" id="GO:0004386">
    <property type="term" value="F:helicase activity"/>
    <property type="evidence" value="ECO:0007669"/>
    <property type="project" value="UniProtKB-KW"/>
</dbReference>
<keyword evidence="4" id="KW-0269">Exonuclease</keyword>
<dbReference type="GO" id="GO:0004527">
    <property type="term" value="F:exonuclease activity"/>
    <property type="evidence" value="ECO:0007669"/>
    <property type="project" value="UniProtKB-KW"/>
</dbReference>
<dbReference type="GO" id="GO:0006281">
    <property type="term" value="P:DNA repair"/>
    <property type="evidence" value="ECO:0007669"/>
    <property type="project" value="UniProtKB-KW"/>
</dbReference>